<name>V2X775_MONRO</name>
<dbReference type="Proteomes" id="UP000017559">
    <property type="component" value="Unassembled WGS sequence"/>
</dbReference>
<dbReference type="EMBL" id="AWSO01000660">
    <property type="protein sequence ID" value="ESK88325.1"/>
    <property type="molecule type" value="Genomic_DNA"/>
</dbReference>
<dbReference type="HOGENOM" id="CLU_126893_0_0_1"/>
<evidence type="ECO:0000313" key="2">
    <source>
        <dbReference type="EMBL" id="ESK88325.1"/>
    </source>
</evidence>
<dbReference type="KEGG" id="mrr:Moror_14824"/>
<protein>
    <submittedName>
        <fullName evidence="2">Uncharacterized protein</fullName>
    </submittedName>
</protein>
<evidence type="ECO:0000313" key="3">
    <source>
        <dbReference type="Proteomes" id="UP000017559"/>
    </source>
</evidence>
<comment type="caution">
    <text evidence="2">The sequence shown here is derived from an EMBL/GenBank/DDBJ whole genome shotgun (WGS) entry which is preliminary data.</text>
</comment>
<evidence type="ECO:0000256" key="1">
    <source>
        <dbReference type="SAM" id="MobiDB-lite"/>
    </source>
</evidence>
<feature type="region of interest" description="Disordered" evidence="1">
    <location>
        <begin position="1"/>
        <end position="28"/>
    </location>
</feature>
<dbReference type="AlphaFoldDB" id="V2X775"/>
<keyword evidence="3" id="KW-1185">Reference proteome</keyword>
<organism evidence="2 3">
    <name type="scientific">Moniliophthora roreri (strain MCA 2997)</name>
    <name type="common">Cocoa frosty pod rot fungus</name>
    <name type="synonym">Crinipellis roreri</name>
    <dbReference type="NCBI Taxonomy" id="1381753"/>
    <lineage>
        <taxon>Eukaryota</taxon>
        <taxon>Fungi</taxon>
        <taxon>Dikarya</taxon>
        <taxon>Basidiomycota</taxon>
        <taxon>Agaricomycotina</taxon>
        <taxon>Agaricomycetes</taxon>
        <taxon>Agaricomycetidae</taxon>
        <taxon>Agaricales</taxon>
        <taxon>Marasmiineae</taxon>
        <taxon>Marasmiaceae</taxon>
        <taxon>Moniliophthora</taxon>
    </lineage>
</organism>
<proteinExistence type="predicted"/>
<feature type="compositionally biased region" description="Low complexity" evidence="1">
    <location>
        <begin position="1"/>
        <end position="15"/>
    </location>
</feature>
<sequence>MKMLAEASSSAQASSDTYKTTEEYSASSIPDLSRHMYPQLTCNWEDPEVLKAMSSDMLIVKFPAGVSEPEYPSLPVCKPDWLATVEAQEEQLTEWKQWWVAYEEIKNGQIMESLEAVKKAEKEEREERE</sequence>
<gene>
    <name evidence="2" type="ORF">Moror_14824</name>
</gene>
<reference evidence="2 3" key="1">
    <citation type="journal article" date="2014" name="BMC Genomics">
        <title>Genome and secretome analysis of the hemibiotrophic fungal pathogen, Moniliophthora roreri, which causes frosty pod rot disease of cacao: mechanisms of the biotrophic and necrotrophic phases.</title>
        <authorList>
            <person name="Meinhardt L.W."/>
            <person name="Costa G.G.L."/>
            <person name="Thomazella D.P.T."/>
            <person name="Teixeira P.J.P.L."/>
            <person name="Carazzolle M.F."/>
            <person name="Schuster S.C."/>
            <person name="Carlson J.E."/>
            <person name="Guiltinan M.J."/>
            <person name="Mieczkowski P."/>
            <person name="Farmer A."/>
            <person name="Ramaraj T."/>
            <person name="Crozier J."/>
            <person name="Davis R.E."/>
            <person name="Shao J."/>
            <person name="Melnick R.L."/>
            <person name="Pereira G.A.G."/>
            <person name="Bailey B.A."/>
        </authorList>
    </citation>
    <scope>NUCLEOTIDE SEQUENCE [LARGE SCALE GENOMIC DNA]</scope>
    <source>
        <strain evidence="2 3">MCA 2997</strain>
    </source>
</reference>
<accession>V2X775</accession>